<evidence type="ECO:0000313" key="2">
    <source>
        <dbReference type="EMBL" id="CDR94485.1"/>
    </source>
</evidence>
<evidence type="ECO:0000256" key="1">
    <source>
        <dbReference type="SAM" id="Phobius"/>
    </source>
</evidence>
<accession>A0A061D9S4</accession>
<protein>
    <submittedName>
        <fullName evidence="2">Uncharacterized protein</fullName>
    </submittedName>
</protein>
<dbReference type="RefSeq" id="XP_012766671.1">
    <property type="nucleotide sequence ID" value="XM_012911217.1"/>
</dbReference>
<keyword evidence="1" id="KW-0812">Transmembrane</keyword>
<dbReference type="OrthoDB" id="410592at2759"/>
<gene>
    <name evidence="2" type="ORF">BBBOND_0107830</name>
</gene>
<dbReference type="AlphaFoldDB" id="A0A061D9S4"/>
<dbReference type="Proteomes" id="UP000033188">
    <property type="component" value="Chromosome 1"/>
</dbReference>
<dbReference type="VEuPathDB" id="PiroplasmaDB:BBBOND_0107830"/>
<reference evidence="3" key="1">
    <citation type="journal article" date="2014" name="Nucleic Acids Res.">
        <title>The evolutionary dynamics of variant antigen genes in Babesia reveal a history of genomic innovation underlying host-parasite interaction.</title>
        <authorList>
            <person name="Jackson A.P."/>
            <person name="Otto T.D."/>
            <person name="Darby A."/>
            <person name="Ramaprasad A."/>
            <person name="Xia D."/>
            <person name="Echaide I.E."/>
            <person name="Farber M."/>
            <person name="Gahlot S."/>
            <person name="Gamble J."/>
            <person name="Gupta D."/>
            <person name="Gupta Y."/>
            <person name="Jackson L."/>
            <person name="Malandrin L."/>
            <person name="Malas T.B."/>
            <person name="Moussa E."/>
            <person name="Nair M."/>
            <person name="Reid A.J."/>
            <person name="Sanders M."/>
            <person name="Sharma J."/>
            <person name="Tracey A."/>
            <person name="Quail M.A."/>
            <person name="Weir W."/>
            <person name="Wastling J.M."/>
            <person name="Hall N."/>
            <person name="Willadsen P."/>
            <person name="Lingelbach K."/>
            <person name="Shiels B."/>
            <person name="Tait A."/>
            <person name="Berriman M."/>
            <person name="Allred D.R."/>
            <person name="Pain A."/>
        </authorList>
    </citation>
    <scope>NUCLEOTIDE SEQUENCE [LARGE SCALE GENOMIC DNA]</scope>
    <source>
        <strain evidence="3">Bond</strain>
    </source>
</reference>
<feature type="transmembrane region" description="Helical" evidence="1">
    <location>
        <begin position="180"/>
        <end position="199"/>
    </location>
</feature>
<keyword evidence="1" id="KW-1133">Transmembrane helix</keyword>
<sequence>MVQAGGTNPCACDKNSGPDHDKGPCEKAECPQCYSCCLPRCGDCKKQCQENGKCKCSNACCGCPTNCLDKSASESCEGIGTGCQRCVKRCNKEKPCTCDGYVLGRCDGPCKGHVRYDQNGAVRDRNEEPIIQCDESHHGKCTAKCIKWACVEKDKNGNCIIKCTYCGKLCGQDKFRRCCYIAIPVVIIVLAFLIFRFMLPEKFHAITTKIRAAFPSSPRHPGRSLSNLVGDRIPEEMSVDRYPAFRPKAFSGLA</sequence>
<organism evidence="2 3">
    <name type="scientific">Babesia bigemina</name>
    <dbReference type="NCBI Taxonomy" id="5866"/>
    <lineage>
        <taxon>Eukaryota</taxon>
        <taxon>Sar</taxon>
        <taxon>Alveolata</taxon>
        <taxon>Apicomplexa</taxon>
        <taxon>Aconoidasida</taxon>
        <taxon>Piroplasmida</taxon>
        <taxon>Babesiidae</taxon>
        <taxon>Babesia</taxon>
    </lineage>
</organism>
<dbReference type="KEGG" id="bbig:BBBOND_0107830"/>
<dbReference type="GeneID" id="24563026"/>
<proteinExistence type="predicted"/>
<keyword evidence="3" id="KW-1185">Reference proteome</keyword>
<keyword evidence="1" id="KW-0472">Membrane</keyword>
<evidence type="ECO:0000313" key="3">
    <source>
        <dbReference type="Proteomes" id="UP000033188"/>
    </source>
</evidence>
<name>A0A061D9S4_BABBI</name>
<dbReference type="EMBL" id="LK391707">
    <property type="protein sequence ID" value="CDR94485.1"/>
    <property type="molecule type" value="Genomic_DNA"/>
</dbReference>